<sequence>MVRVPICQKKVKEELTIGGALSPHFPLSSNLKIDFIVGSEELFSNKRRRIGADKMERQGATGSRIRTRSSSVNTRTDAASDARSAEPFECVTIEYTKGDVEGLGCRGVVPLLHLLIQKRFYLLLCEFNGATHPVLFTNTVLYSRKDSKFKSGVIRSKEYCLSLQKYIDLLRSDLEAAKEAQKKT</sequence>
<evidence type="ECO:0000313" key="2">
    <source>
        <dbReference type="EMBL" id="RYQ82018.1"/>
    </source>
</evidence>
<gene>
    <name evidence="2" type="ORF">Ahy_B10g100598</name>
</gene>
<accession>A0A444WX39</accession>
<reference evidence="2 3" key="1">
    <citation type="submission" date="2019-01" db="EMBL/GenBank/DDBJ databases">
        <title>Sequencing of cultivated peanut Arachis hypogaea provides insights into genome evolution and oil improvement.</title>
        <authorList>
            <person name="Chen X."/>
        </authorList>
    </citation>
    <scope>NUCLEOTIDE SEQUENCE [LARGE SCALE GENOMIC DNA]</scope>
    <source>
        <strain evidence="3">cv. Fuhuasheng</strain>
        <tissue evidence="2">Leaves</tissue>
    </source>
</reference>
<feature type="region of interest" description="Disordered" evidence="1">
    <location>
        <begin position="54"/>
        <end position="80"/>
    </location>
</feature>
<comment type="caution">
    <text evidence="2">The sequence shown here is derived from an EMBL/GenBank/DDBJ whole genome shotgun (WGS) entry which is preliminary data.</text>
</comment>
<evidence type="ECO:0000256" key="1">
    <source>
        <dbReference type="SAM" id="MobiDB-lite"/>
    </source>
</evidence>
<dbReference type="AlphaFoldDB" id="A0A444WX39"/>
<proteinExistence type="predicted"/>
<protein>
    <submittedName>
        <fullName evidence="2">Uncharacterized protein</fullName>
    </submittedName>
</protein>
<keyword evidence="3" id="KW-1185">Reference proteome</keyword>
<feature type="compositionally biased region" description="Polar residues" evidence="1">
    <location>
        <begin position="68"/>
        <end position="77"/>
    </location>
</feature>
<evidence type="ECO:0000313" key="3">
    <source>
        <dbReference type="Proteomes" id="UP000289738"/>
    </source>
</evidence>
<dbReference type="EMBL" id="SDMP01000020">
    <property type="protein sequence ID" value="RYQ82018.1"/>
    <property type="molecule type" value="Genomic_DNA"/>
</dbReference>
<dbReference type="Proteomes" id="UP000289738">
    <property type="component" value="Chromosome B10"/>
</dbReference>
<name>A0A444WX39_ARAHY</name>
<organism evidence="2 3">
    <name type="scientific">Arachis hypogaea</name>
    <name type="common">Peanut</name>
    <dbReference type="NCBI Taxonomy" id="3818"/>
    <lineage>
        <taxon>Eukaryota</taxon>
        <taxon>Viridiplantae</taxon>
        <taxon>Streptophyta</taxon>
        <taxon>Embryophyta</taxon>
        <taxon>Tracheophyta</taxon>
        <taxon>Spermatophyta</taxon>
        <taxon>Magnoliopsida</taxon>
        <taxon>eudicotyledons</taxon>
        <taxon>Gunneridae</taxon>
        <taxon>Pentapetalae</taxon>
        <taxon>rosids</taxon>
        <taxon>fabids</taxon>
        <taxon>Fabales</taxon>
        <taxon>Fabaceae</taxon>
        <taxon>Papilionoideae</taxon>
        <taxon>50 kb inversion clade</taxon>
        <taxon>dalbergioids sensu lato</taxon>
        <taxon>Dalbergieae</taxon>
        <taxon>Pterocarpus clade</taxon>
        <taxon>Arachis</taxon>
    </lineage>
</organism>